<keyword evidence="1" id="KW-0812">Transmembrane</keyword>
<keyword evidence="1" id="KW-1133">Transmembrane helix</keyword>
<evidence type="ECO:0000313" key="4">
    <source>
        <dbReference type="Proteomes" id="UP000818603"/>
    </source>
</evidence>
<dbReference type="SUPFAM" id="SSF53448">
    <property type="entry name" value="Nucleotide-diphospho-sugar transferases"/>
    <property type="match status" value="1"/>
</dbReference>
<gene>
    <name evidence="3" type="ORF">FF098_001535</name>
</gene>
<evidence type="ECO:0000256" key="1">
    <source>
        <dbReference type="SAM" id="Phobius"/>
    </source>
</evidence>
<evidence type="ECO:0000259" key="2">
    <source>
        <dbReference type="Pfam" id="PF00535"/>
    </source>
</evidence>
<name>A0ABX0HEQ4_9PROT</name>
<dbReference type="InterPro" id="IPR029044">
    <property type="entry name" value="Nucleotide-diphossugar_trans"/>
</dbReference>
<dbReference type="EMBL" id="VCJR02000001">
    <property type="protein sequence ID" value="NHK26586.1"/>
    <property type="molecule type" value="Genomic_DNA"/>
</dbReference>
<dbReference type="PANTHER" id="PTHR43179">
    <property type="entry name" value="RHAMNOSYLTRANSFERASE WBBL"/>
    <property type="match status" value="1"/>
</dbReference>
<keyword evidence="1" id="KW-0472">Membrane</keyword>
<protein>
    <submittedName>
        <fullName evidence="3">Glycosyltransferase family 2 protein</fullName>
    </submittedName>
</protein>
<feature type="domain" description="Glycosyltransferase 2-like" evidence="2">
    <location>
        <begin position="21"/>
        <end position="125"/>
    </location>
</feature>
<comment type="caution">
    <text evidence="3">The sequence shown here is derived from an EMBL/GenBank/DDBJ whole genome shotgun (WGS) entry which is preliminary data.</text>
</comment>
<dbReference type="Pfam" id="PF00535">
    <property type="entry name" value="Glycos_transf_2"/>
    <property type="match status" value="1"/>
</dbReference>
<dbReference type="PANTHER" id="PTHR43179:SF11">
    <property type="entry name" value="GLYCOSYL TRANSFERASE"/>
    <property type="match status" value="1"/>
</dbReference>
<organism evidence="3 4">
    <name type="scientific">Aquisalinus luteolus</name>
    <dbReference type="NCBI Taxonomy" id="1566827"/>
    <lineage>
        <taxon>Bacteria</taxon>
        <taxon>Pseudomonadati</taxon>
        <taxon>Pseudomonadota</taxon>
        <taxon>Alphaproteobacteria</taxon>
        <taxon>Parvularculales</taxon>
        <taxon>Parvularculaceae</taxon>
        <taxon>Aquisalinus</taxon>
    </lineage>
</organism>
<dbReference type="Proteomes" id="UP000818603">
    <property type="component" value="Unassembled WGS sequence"/>
</dbReference>
<dbReference type="Gene3D" id="3.90.550.10">
    <property type="entry name" value="Spore Coat Polysaccharide Biosynthesis Protein SpsA, Chain A"/>
    <property type="match status" value="1"/>
</dbReference>
<accession>A0ABX0HEQ4</accession>
<proteinExistence type="predicted"/>
<reference evidence="3 4" key="1">
    <citation type="submission" date="2020-02" db="EMBL/GenBank/DDBJ databases">
        <title>Genome sequence of Parvularcula flava strain NH6-79.</title>
        <authorList>
            <person name="Abdul Karim M.H."/>
            <person name="Lam M.Q."/>
            <person name="Chen S.J."/>
            <person name="Yahya A."/>
            <person name="Shahir S."/>
            <person name="Shamsir M.S."/>
            <person name="Chong C.S."/>
        </authorList>
    </citation>
    <scope>NUCLEOTIDE SEQUENCE [LARGE SCALE GENOMIC DNA]</scope>
    <source>
        <strain evidence="3 4">NH6-79</strain>
    </source>
</reference>
<feature type="transmembrane region" description="Helical" evidence="1">
    <location>
        <begin position="262"/>
        <end position="291"/>
    </location>
</feature>
<dbReference type="RefSeq" id="WP_155136389.1">
    <property type="nucleotide sequence ID" value="NZ_BMGZ01000001.1"/>
</dbReference>
<sequence>MSEPYPSSQTVDRSSAGPAVSVLIVSYNTGAQRLSRCLAALSSQTFRDFEIILLDNGSEDGSVAAQSLPDNATVIKTGENLGFAGGMNRAAQAAKGKWLALLNPDTMVRPDWLERLVAATERHPGVKLFGSVQIDMADRDRLDGLGDVYHASGIAYRGGYGASTALIPMQDEEIFAPCAAASLYDAALFRKLGGFAESFFCYNEDVDFGFRARLMDERAVLVHDATILHEGSGITGRRSAFTVYHGTRNRIWTFIRCMPSPLIWLMFPIHVLANLFFLARAVPLGVAGAYWRGMMDAFFEAQDAWAARKELQEQRIMSWRAIAGMMTFSLGKLLTRAPDMRPLPVDED</sequence>
<keyword evidence="4" id="KW-1185">Reference proteome</keyword>
<dbReference type="CDD" id="cd04186">
    <property type="entry name" value="GT_2_like_c"/>
    <property type="match status" value="1"/>
</dbReference>
<dbReference type="InterPro" id="IPR001173">
    <property type="entry name" value="Glyco_trans_2-like"/>
</dbReference>
<evidence type="ECO:0000313" key="3">
    <source>
        <dbReference type="EMBL" id="NHK26586.1"/>
    </source>
</evidence>